<evidence type="ECO:0000256" key="1">
    <source>
        <dbReference type="ARBA" id="ARBA00005381"/>
    </source>
</evidence>
<feature type="transmembrane region" description="Helical" evidence="2">
    <location>
        <begin position="306"/>
        <end position="324"/>
    </location>
</feature>
<evidence type="ECO:0000259" key="3">
    <source>
        <dbReference type="PROSITE" id="PS50125"/>
    </source>
</evidence>
<dbReference type="GO" id="GO:0006171">
    <property type="term" value="P:cAMP biosynthetic process"/>
    <property type="evidence" value="ECO:0007669"/>
    <property type="project" value="TreeGrafter"/>
</dbReference>
<feature type="domain" description="Guanylate cyclase" evidence="3">
    <location>
        <begin position="421"/>
        <end position="553"/>
    </location>
</feature>
<dbReference type="RefSeq" id="WP_308459970.1">
    <property type="nucleotide sequence ID" value="NZ_JAJEPS010000017.1"/>
</dbReference>
<sequence length="601" mass="67573">MKNFLEKHVKQYDIGIAVVMLLTFLCCMFQPMYAADRALTDQMWQQPEGTNAKIKIIKIDEKTLSELGQYNTWTREIPARLVEILSQDPENAPAVISFDILYINEMDKEGDERFAEACRQAGNVITATNLVYQATTKQDANGDYYVDPLHITMMEESYPALREVTGDAFANTVQDEDGYIRQAIAWANVGSEKIYSLAYATYAAYMEKMGEDCYQPKVYANHEFEFDYSGRSGEYENVSLCDVLNGTIDPRVFKDCIVFVGAYAPGMQDSFHVAVQRKTQMYGVEIHANIVDALLKEKTAVPVNKWLLAVLMALVAGLCSRFIWKSKIWAAGILTTVITVAEFAVGTLLYRNGYVMPLIYLPLILSVVYVFYVVSGYLVGEKKRWEIMRAFKKYVAPQIVDEVSKGGEFQISLGGERREIAAMFVDIRGFTSLSENLEPEEVVEILNEYLNLTTHAIFKNGGTLDKFIGDATMAVFNAPFDLDDYIYRAVCTARDIVAGAQDLEDRMEKRFHKKVNFGIGISCGPAVVGNVGCDFRMDYTAIGDTVNTASRLEGKAMAREILISEQVYEALKDRIRVTEKGMIPLKGKAKEICVYSVEEVL</sequence>
<dbReference type="Pfam" id="PF00211">
    <property type="entry name" value="Guanylate_cyc"/>
    <property type="match status" value="1"/>
</dbReference>
<dbReference type="SUPFAM" id="SSF55073">
    <property type="entry name" value="Nucleotide cyclase"/>
    <property type="match status" value="1"/>
</dbReference>
<gene>
    <name evidence="4" type="ORF">LKD36_13995</name>
</gene>
<evidence type="ECO:0000313" key="5">
    <source>
        <dbReference type="Proteomes" id="UP001198220"/>
    </source>
</evidence>
<dbReference type="InterPro" id="IPR050697">
    <property type="entry name" value="Adenylyl/Guanylyl_Cyclase_3/4"/>
</dbReference>
<accession>A0AAE3DDE7</accession>
<dbReference type="SMART" id="SM00044">
    <property type="entry name" value="CYCc"/>
    <property type="match status" value="1"/>
</dbReference>
<organism evidence="4 5">
    <name type="scientific">Hominiventricola filiformis</name>
    <dbReference type="NCBI Taxonomy" id="2885352"/>
    <lineage>
        <taxon>Bacteria</taxon>
        <taxon>Bacillati</taxon>
        <taxon>Bacillota</taxon>
        <taxon>Clostridia</taxon>
        <taxon>Lachnospirales</taxon>
        <taxon>Lachnospiraceae</taxon>
        <taxon>Hominiventricola</taxon>
    </lineage>
</organism>
<comment type="caution">
    <text evidence="4">The sequence shown here is derived from an EMBL/GenBank/DDBJ whole genome shotgun (WGS) entry which is preliminary data.</text>
</comment>
<comment type="similarity">
    <text evidence="1">Belongs to the adenylyl cyclase class-3 family.</text>
</comment>
<reference evidence="4 5" key="1">
    <citation type="submission" date="2021-10" db="EMBL/GenBank/DDBJ databases">
        <title>Anaerobic single-cell dispensing facilitates the cultivation of human gut bacteria.</title>
        <authorList>
            <person name="Afrizal A."/>
        </authorList>
    </citation>
    <scope>NUCLEOTIDE SEQUENCE [LARGE SCALE GENOMIC DNA]</scope>
    <source>
        <strain evidence="4 5">CLA-AA-H276</strain>
    </source>
</reference>
<keyword evidence="5" id="KW-1185">Reference proteome</keyword>
<dbReference type="InterPro" id="IPR029787">
    <property type="entry name" value="Nucleotide_cyclase"/>
</dbReference>
<proteinExistence type="inferred from homology"/>
<feature type="transmembrane region" description="Helical" evidence="2">
    <location>
        <begin position="331"/>
        <end position="351"/>
    </location>
</feature>
<evidence type="ECO:0000313" key="4">
    <source>
        <dbReference type="EMBL" id="MCC2127279.1"/>
    </source>
</evidence>
<dbReference type="AlphaFoldDB" id="A0AAE3DDE7"/>
<dbReference type="SMART" id="SM01080">
    <property type="entry name" value="CHASE2"/>
    <property type="match status" value="1"/>
</dbReference>
<protein>
    <submittedName>
        <fullName evidence="4">Adenylate/guanylate cyclase domain-containing protein</fullName>
    </submittedName>
</protein>
<dbReference type="InterPro" id="IPR007890">
    <property type="entry name" value="CHASE2"/>
</dbReference>
<keyword evidence="2" id="KW-0472">Membrane</keyword>
<dbReference type="PANTHER" id="PTHR43081">
    <property type="entry name" value="ADENYLATE CYCLASE, TERMINAL-DIFFERENTIATION SPECIFIC-RELATED"/>
    <property type="match status" value="1"/>
</dbReference>
<evidence type="ECO:0000256" key="2">
    <source>
        <dbReference type="SAM" id="Phobius"/>
    </source>
</evidence>
<dbReference type="Gene3D" id="3.30.70.1230">
    <property type="entry name" value="Nucleotide cyclase"/>
    <property type="match status" value="1"/>
</dbReference>
<feature type="transmembrane region" description="Helical" evidence="2">
    <location>
        <begin position="12"/>
        <end position="33"/>
    </location>
</feature>
<dbReference type="EMBL" id="JAJEPS010000017">
    <property type="protein sequence ID" value="MCC2127279.1"/>
    <property type="molecule type" value="Genomic_DNA"/>
</dbReference>
<feature type="transmembrane region" description="Helical" evidence="2">
    <location>
        <begin position="357"/>
        <end position="379"/>
    </location>
</feature>
<keyword evidence="2" id="KW-0812">Transmembrane</keyword>
<dbReference type="PROSITE" id="PS50125">
    <property type="entry name" value="GUANYLATE_CYCLASE_2"/>
    <property type="match status" value="1"/>
</dbReference>
<dbReference type="InterPro" id="IPR001054">
    <property type="entry name" value="A/G_cyclase"/>
</dbReference>
<dbReference type="GO" id="GO:0035556">
    <property type="term" value="P:intracellular signal transduction"/>
    <property type="evidence" value="ECO:0007669"/>
    <property type="project" value="InterPro"/>
</dbReference>
<dbReference type="PANTHER" id="PTHR43081:SF1">
    <property type="entry name" value="ADENYLATE CYCLASE, TERMINAL-DIFFERENTIATION SPECIFIC"/>
    <property type="match status" value="1"/>
</dbReference>
<dbReference type="GO" id="GO:0004016">
    <property type="term" value="F:adenylate cyclase activity"/>
    <property type="evidence" value="ECO:0007669"/>
    <property type="project" value="UniProtKB-ARBA"/>
</dbReference>
<dbReference type="CDD" id="cd07302">
    <property type="entry name" value="CHD"/>
    <property type="match status" value="1"/>
</dbReference>
<keyword evidence="2" id="KW-1133">Transmembrane helix</keyword>
<name>A0AAE3DDE7_9FIRM</name>
<dbReference type="Proteomes" id="UP001198220">
    <property type="component" value="Unassembled WGS sequence"/>
</dbReference>
<dbReference type="Pfam" id="PF05226">
    <property type="entry name" value="CHASE2"/>
    <property type="match status" value="1"/>
</dbReference>